<name>A0ABT7UH59_9FIRM</name>
<dbReference type="RefSeq" id="WP_289527413.1">
    <property type="nucleotide sequence ID" value="NZ_JAUDCK010000009.1"/>
</dbReference>
<protein>
    <submittedName>
        <fullName evidence="1">Metallophosphoesterase</fullName>
    </submittedName>
</protein>
<reference evidence="2" key="1">
    <citation type="submission" date="2023-06" db="EMBL/GenBank/DDBJ databases">
        <title>Identification and characterization of horizontal gene transfer across gut microbiota members of farm animals based on homology search.</title>
        <authorList>
            <person name="Zeman M."/>
            <person name="Kubasova T."/>
            <person name="Jahodarova E."/>
            <person name="Nykrynova M."/>
            <person name="Rychlik I."/>
        </authorList>
    </citation>
    <scope>NUCLEOTIDE SEQUENCE [LARGE SCALE GENOMIC DNA]</scope>
    <source>
        <strain evidence="2">ET341</strain>
    </source>
</reference>
<accession>A0ABT7UH59</accession>
<dbReference type="Proteomes" id="UP001529275">
    <property type="component" value="Unassembled WGS sequence"/>
</dbReference>
<comment type="caution">
    <text evidence="1">The sequence shown here is derived from an EMBL/GenBank/DDBJ whole genome shotgun (WGS) entry which is preliminary data.</text>
</comment>
<gene>
    <name evidence="1" type="ORF">QUV98_03990</name>
</gene>
<evidence type="ECO:0000313" key="1">
    <source>
        <dbReference type="EMBL" id="MDM8195479.1"/>
    </source>
</evidence>
<dbReference type="SUPFAM" id="SSF56300">
    <property type="entry name" value="Metallo-dependent phosphatases"/>
    <property type="match status" value="1"/>
</dbReference>
<dbReference type="EMBL" id="JAUDCK010000009">
    <property type="protein sequence ID" value="MDM8195479.1"/>
    <property type="molecule type" value="Genomic_DNA"/>
</dbReference>
<reference evidence="1 2" key="2">
    <citation type="submission" date="2023-06" db="EMBL/GenBank/DDBJ databases">
        <authorList>
            <person name="Zeman M."/>
            <person name="Kubasova T."/>
            <person name="Jahodarova E."/>
            <person name="Nykrynova M."/>
            <person name="Rychlik I."/>
        </authorList>
    </citation>
    <scope>NUCLEOTIDE SEQUENCE [LARGE SCALE GENOMIC DNA]</scope>
    <source>
        <strain evidence="1 2">ET341</strain>
    </source>
</reference>
<dbReference type="Gene3D" id="3.60.21.10">
    <property type="match status" value="1"/>
</dbReference>
<evidence type="ECO:0000313" key="2">
    <source>
        <dbReference type="Proteomes" id="UP001529275"/>
    </source>
</evidence>
<dbReference type="InterPro" id="IPR029052">
    <property type="entry name" value="Metallo-depent_PP-like"/>
</dbReference>
<organism evidence="1 2">
    <name type="scientific">Massilimicrobiota timonensis</name>
    <dbReference type="NCBI Taxonomy" id="1776392"/>
    <lineage>
        <taxon>Bacteria</taxon>
        <taxon>Bacillati</taxon>
        <taxon>Bacillota</taxon>
        <taxon>Erysipelotrichia</taxon>
        <taxon>Erysipelotrichales</taxon>
        <taxon>Erysipelotrichaceae</taxon>
        <taxon>Massilimicrobiota</taxon>
    </lineage>
</organism>
<proteinExistence type="predicted"/>
<sequence length="170" mass="20432">MIYFTSDLHLGHQNALRLCNRPFQDVDEMNRTLIQNWNQFVKKNDFIYILGDLTMKLSLDEANQIISKLNGRKILVKGNHDKKYDECLFEEVCDYKELKYQKKFLVLSHYPFLEWNHSFRGSIHLHGHQHNDSSYNLKMREEGIYRYDVGVDAHEYRPVSIDEIFNFFHI</sequence>
<keyword evidence="2" id="KW-1185">Reference proteome</keyword>